<evidence type="ECO:0000313" key="9">
    <source>
        <dbReference type="EMBL" id="MVQ36328.1"/>
    </source>
</evidence>
<keyword evidence="7 8" id="KW-0472">Membrane</keyword>
<organism evidence="9 10">
    <name type="scientific">Paenibacillus anseongense</name>
    <dbReference type="NCBI Taxonomy" id="2682845"/>
    <lineage>
        <taxon>Bacteria</taxon>
        <taxon>Bacillati</taxon>
        <taxon>Bacillota</taxon>
        <taxon>Bacilli</taxon>
        <taxon>Bacillales</taxon>
        <taxon>Paenibacillaceae</taxon>
        <taxon>Paenibacillus</taxon>
    </lineage>
</organism>
<feature type="transmembrane region" description="Helical" evidence="8">
    <location>
        <begin position="281"/>
        <end position="303"/>
    </location>
</feature>
<comment type="similarity">
    <text evidence="2">Belongs to the amino acid-polyamine-organocation (APC) superfamily. Spore germination protein (SGP) (TC 2.A.3.9) family.</text>
</comment>
<feature type="transmembrane region" description="Helical" evidence="8">
    <location>
        <begin position="232"/>
        <end position="252"/>
    </location>
</feature>
<dbReference type="EMBL" id="WSEM01000016">
    <property type="protein sequence ID" value="MVQ36328.1"/>
    <property type="molecule type" value="Genomic_DNA"/>
</dbReference>
<keyword evidence="4" id="KW-0309">Germination</keyword>
<keyword evidence="10" id="KW-1185">Reference proteome</keyword>
<dbReference type="RefSeq" id="WP_157320234.1">
    <property type="nucleotide sequence ID" value="NZ_WSEM01000016.1"/>
</dbReference>
<keyword evidence="5 8" id="KW-0812">Transmembrane</keyword>
<keyword evidence="6 8" id="KW-1133">Transmembrane helix</keyword>
<feature type="transmembrane region" description="Helical" evidence="8">
    <location>
        <begin position="344"/>
        <end position="363"/>
    </location>
</feature>
<dbReference type="Proteomes" id="UP000467637">
    <property type="component" value="Unassembled WGS sequence"/>
</dbReference>
<gene>
    <name evidence="9" type="ORF">GON05_17095</name>
</gene>
<feature type="transmembrane region" description="Helical" evidence="8">
    <location>
        <begin position="21"/>
        <end position="44"/>
    </location>
</feature>
<proteinExistence type="inferred from homology"/>
<feature type="transmembrane region" description="Helical" evidence="8">
    <location>
        <begin position="164"/>
        <end position="183"/>
    </location>
</feature>
<dbReference type="NCBIfam" id="TIGR00912">
    <property type="entry name" value="2A0309"/>
    <property type="match status" value="1"/>
</dbReference>
<evidence type="ECO:0000256" key="2">
    <source>
        <dbReference type="ARBA" id="ARBA00007998"/>
    </source>
</evidence>
<dbReference type="InterPro" id="IPR004761">
    <property type="entry name" value="Spore_GerAB"/>
</dbReference>
<name>A0ABW9UC69_9BACL</name>
<evidence type="ECO:0000256" key="8">
    <source>
        <dbReference type="SAM" id="Phobius"/>
    </source>
</evidence>
<evidence type="ECO:0000256" key="7">
    <source>
        <dbReference type="ARBA" id="ARBA00023136"/>
    </source>
</evidence>
<evidence type="ECO:0000256" key="3">
    <source>
        <dbReference type="ARBA" id="ARBA00022448"/>
    </source>
</evidence>
<evidence type="ECO:0000256" key="4">
    <source>
        <dbReference type="ARBA" id="ARBA00022544"/>
    </source>
</evidence>
<feature type="transmembrane region" description="Helical" evidence="8">
    <location>
        <begin position="137"/>
        <end position="157"/>
    </location>
</feature>
<evidence type="ECO:0000313" key="10">
    <source>
        <dbReference type="Proteomes" id="UP000467637"/>
    </source>
</evidence>
<feature type="transmembrane region" description="Helical" evidence="8">
    <location>
        <begin position="56"/>
        <end position="78"/>
    </location>
</feature>
<dbReference type="PANTHER" id="PTHR34975">
    <property type="entry name" value="SPORE GERMINATION PROTEIN A2"/>
    <property type="match status" value="1"/>
</dbReference>
<evidence type="ECO:0000256" key="1">
    <source>
        <dbReference type="ARBA" id="ARBA00004141"/>
    </source>
</evidence>
<sequence>MNERIRTGSGRLLKPSVNERFTVSPFLISILIHSMQLGVSYLSMAINPIQWAGQDTWISVLLCGLSIHVIIWMMYGILNRNETDLIHTHLQIFGKWGGSVLNFIFIVFFLLGTIYQLRLFIEIVQVWVFPDIETWSLALILLLLVYYCVAGGFRTIVGISMVSLVQHLLIFSLVFAMPFFQFNNLLPMLDHSVNSILKAAKEMTFPYFGVEMLLFIYMFVKTPQKSQKWAHLGNMLTTMFYLIIILSLVLLFKPHQLSTEIWPELSSYKFVRFPFIEHIEFIGAASLLFALFPVICLNLWASGRIMNIMFNVKRSTVLPMFLIIIFIAVCLIPDRNSIEEVKTILSKIGFYLIYTYIPFLYIVDMIRMKVRKVA</sequence>
<feature type="transmembrane region" description="Helical" evidence="8">
    <location>
        <begin position="99"/>
        <end position="117"/>
    </location>
</feature>
<comment type="subcellular location">
    <subcellularLocation>
        <location evidence="1">Membrane</location>
        <topology evidence="1">Multi-pass membrane protein</topology>
    </subcellularLocation>
</comment>
<evidence type="ECO:0000256" key="6">
    <source>
        <dbReference type="ARBA" id="ARBA00022989"/>
    </source>
</evidence>
<feature type="transmembrane region" description="Helical" evidence="8">
    <location>
        <begin position="203"/>
        <end position="220"/>
    </location>
</feature>
<evidence type="ECO:0000256" key="5">
    <source>
        <dbReference type="ARBA" id="ARBA00022692"/>
    </source>
</evidence>
<dbReference type="PANTHER" id="PTHR34975:SF2">
    <property type="entry name" value="SPORE GERMINATION PROTEIN A2"/>
    <property type="match status" value="1"/>
</dbReference>
<accession>A0ABW9UC69</accession>
<reference evidence="9 10" key="1">
    <citation type="submission" date="2019-12" db="EMBL/GenBank/DDBJ databases">
        <authorList>
            <person name="Huq M.A."/>
        </authorList>
    </citation>
    <scope>NUCLEOTIDE SEQUENCE [LARGE SCALE GENOMIC DNA]</scope>
    <source>
        <strain evidence="9 10">MAH-34</strain>
    </source>
</reference>
<feature type="transmembrane region" description="Helical" evidence="8">
    <location>
        <begin position="315"/>
        <end position="332"/>
    </location>
</feature>
<comment type="caution">
    <text evidence="9">The sequence shown here is derived from an EMBL/GenBank/DDBJ whole genome shotgun (WGS) entry which is preliminary data.</text>
</comment>
<keyword evidence="3" id="KW-0813">Transport</keyword>
<dbReference type="Pfam" id="PF03845">
    <property type="entry name" value="Spore_permease"/>
    <property type="match status" value="1"/>
</dbReference>
<protein>
    <submittedName>
        <fullName evidence="9">GerAB/ArcD/ProY family transporter</fullName>
    </submittedName>
</protein>